<dbReference type="InterPro" id="IPR050815">
    <property type="entry name" value="TF_fung"/>
</dbReference>
<dbReference type="InterPro" id="IPR036864">
    <property type="entry name" value="Zn2-C6_fun-type_DNA-bd_sf"/>
</dbReference>
<dbReference type="CDD" id="cd12148">
    <property type="entry name" value="fungal_TF_MHR"/>
    <property type="match status" value="1"/>
</dbReference>
<feature type="domain" description="Zn(2)-C6 fungal-type" evidence="6">
    <location>
        <begin position="7"/>
        <end position="38"/>
    </location>
</feature>
<comment type="subcellular location">
    <subcellularLocation>
        <location evidence="1">Nucleus</location>
    </subcellularLocation>
</comment>
<gene>
    <name evidence="7" type="ORF">MFLAVUS_011312</name>
</gene>
<keyword evidence="2" id="KW-0479">Metal-binding</keyword>
<evidence type="ECO:0000313" key="7">
    <source>
        <dbReference type="EMBL" id="GAA5817759.1"/>
    </source>
</evidence>
<evidence type="ECO:0000256" key="1">
    <source>
        <dbReference type="ARBA" id="ARBA00004123"/>
    </source>
</evidence>
<evidence type="ECO:0000256" key="5">
    <source>
        <dbReference type="ARBA" id="ARBA00023242"/>
    </source>
</evidence>
<dbReference type="Proteomes" id="UP001473302">
    <property type="component" value="Unassembled WGS sequence"/>
</dbReference>
<dbReference type="InterPro" id="IPR001138">
    <property type="entry name" value="Zn2Cys6_DnaBD"/>
</dbReference>
<keyword evidence="3" id="KW-0805">Transcription regulation</keyword>
<dbReference type="PROSITE" id="PS50048">
    <property type="entry name" value="ZN2_CY6_FUNGAL_2"/>
    <property type="match status" value="1"/>
</dbReference>
<comment type="caution">
    <text evidence="7">The sequence shown here is derived from an EMBL/GenBank/DDBJ whole genome shotgun (WGS) entry which is preliminary data.</text>
</comment>
<dbReference type="Gene3D" id="4.10.240.10">
    <property type="entry name" value="Zn(2)-C6 fungal-type DNA-binding domain"/>
    <property type="match status" value="1"/>
</dbReference>
<evidence type="ECO:0000256" key="2">
    <source>
        <dbReference type="ARBA" id="ARBA00022723"/>
    </source>
</evidence>
<sequence length="652" mass="74920">MKTRIIPCTECREQRRKCISTSTTNCSRCERLGKKCIKPIQKVKLYTEQEIIRGQALQNQVVDLEWAIHQLETQLQSLAHGNQCTNLISHDHQSMFQTVRHQWNIQIKDGTFQLETGIKSITDLLSIQFNSISYLSPLSCYTSSSGSETSSTTGYPESTNESRIIISFGAKVSEGITPFAMKLFAQCTKPNLNGRTVSTLPNHLSLDPKSLVDQLITTYFMCHNEHSALIHQTTFIEKYTVLKDPLQDLISVCICAYVCSVPCNHTHASPLVNKAIGEYFFNLAKSIILDQFDVPEKRLENVIGIGLISKYMRTYLMYHECSKFADLSYQICLDLNEEYKRPALNYRDEVDRAIFSRHVALIMALRRMLQRIFFTDLEDASIHFSNWIALDDEPEKVKKSIRFQNEFFRLMNHPYVGQVLMQVQNAQLGNLSTLTFESIVVLEDVVSEWVSSFPDEFRLCDNIKDVDQCIQAIDQTNEFVLLSAFIQCQLFITNIYSYLLRPVAIGNDYDQLCLRVQQRSFENTRDGCRLLVYAIRRISQIENNGECYYAVSASDFLFCAVDALLLLSSSPNQYIAKESLENLNSCLQDIDRINYIQAHGKHGNFSPFYMRKNVFEDLSVFDFGYYNQYPNPGHTIMYDAAKYIVNLHIEAK</sequence>
<dbReference type="PANTHER" id="PTHR47338:SF7">
    <property type="entry name" value="ZN(II)2CYS6 TRANSCRIPTION FACTOR (EUROFUNG)"/>
    <property type="match status" value="1"/>
</dbReference>
<keyword evidence="4" id="KW-0804">Transcription</keyword>
<proteinExistence type="predicted"/>
<accession>A0ABP9ZF69</accession>
<evidence type="ECO:0000256" key="3">
    <source>
        <dbReference type="ARBA" id="ARBA00023015"/>
    </source>
</evidence>
<evidence type="ECO:0000256" key="4">
    <source>
        <dbReference type="ARBA" id="ARBA00023163"/>
    </source>
</evidence>
<dbReference type="PROSITE" id="PS00463">
    <property type="entry name" value="ZN2_CY6_FUNGAL_1"/>
    <property type="match status" value="1"/>
</dbReference>
<dbReference type="EMBL" id="BAABUK010000049">
    <property type="protein sequence ID" value="GAA5817759.1"/>
    <property type="molecule type" value="Genomic_DNA"/>
</dbReference>
<reference evidence="7 8" key="1">
    <citation type="submission" date="2024-04" db="EMBL/GenBank/DDBJ databases">
        <title>genome sequences of Mucor flavus KT1a and Helicostylum pulchrum KT1b strains isolated from the surface of a dry-aged beef.</title>
        <authorList>
            <person name="Toyotome T."/>
            <person name="Hosono M."/>
            <person name="Torimaru M."/>
            <person name="Fukuda K."/>
            <person name="Mikami N."/>
        </authorList>
    </citation>
    <scope>NUCLEOTIDE SEQUENCE [LARGE SCALE GENOMIC DNA]</scope>
    <source>
        <strain evidence="7 8">KT1a</strain>
    </source>
</reference>
<keyword evidence="5" id="KW-0539">Nucleus</keyword>
<name>A0ABP9ZF69_9FUNG</name>
<dbReference type="CDD" id="cd00067">
    <property type="entry name" value="GAL4"/>
    <property type="match status" value="1"/>
</dbReference>
<organism evidence="7 8">
    <name type="scientific">Mucor flavus</name>
    <dbReference type="NCBI Taxonomy" id="439312"/>
    <lineage>
        <taxon>Eukaryota</taxon>
        <taxon>Fungi</taxon>
        <taxon>Fungi incertae sedis</taxon>
        <taxon>Mucoromycota</taxon>
        <taxon>Mucoromycotina</taxon>
        <taxon>Mucoromycetes</taxon>
        <taxon>Mucorales</taxon>
        <taxon>Mucorineae</taxon>
        <taxon>Mucoraceae</taxon>
        <taxon>Mucor</taxon>
    </lineage>
</organism>
<evidence type="ECO:0000313" key="8">
    <source>
        <dbReference type="Proteomes" id="UP001473302"/>
    </source>
</evidence>
<evidence type="ECO:0000259" key="6">
    <source>
        <dbReference type="PROSITE" id="PS50048"/>
    </source>
</evidence>
<dbReference type="PANTHER" id="PTHR47338">
    <property type="entry name" value="ZN(II)2CYS6 TRANSCRIPTION FACTOR (EUROFUNG)-RELATED"/>
    <property type="match status" value="1"/>
</dbReference>
<protein>
    <recommendedName>
        <fullName evidence="6">Zn(2)-C6 fungal-type domain-containing protein</fullName>
    </recommendedName>
</protein>
<keyword evidence="8" id="KW-1185">Reference proteome</keyword>
<dbReference type="SUPFAM" id="SSF57701">
    <property type="entry name" value="Zn2/Cys6 DNA-binding domain"/>
    <property type="match status" value="1"/>
</dbReference>